<dbReference type="Proteomes" id="UP000032076">
    <property type="component" value="Unassembled WGS sequence"/>
</dbReference>
<dbReference type="EMBL" id="CCRF01000089">
    <property type="protein sequence ID" value="CEE02856.1"/>
    <property type="molecule type" value="Genomic_DNA"/>
</dbReference>
<dbReference type="Proteomes" id="UP000040576">
    <property type="component" value="Unassembled WGS sequence"/>
</dbReference>
<sequence>MKDLIDRLFTLGLGIAAVSKEQADKIIDELVEKGNMAKTEATDIIDELMKKGKEAQEKWETTVEERINQAVQESKLVSRQEFEELKKRVEALEEKLLNKDNE</sequence>
<dbReference type="PATRIC" id="fig|35841.7.peg.1265"/>
<dbReference type="InterPro" id="IPR008769">
    <property type="entry name" value="PhaF_PhaI"/>
</dbReference>
<keyword evidence="1" id="KW-0175">Coiled coil</keyword>
<dbReference type="NCBIfam" id="NF047773">
    <property type="entry name" value="phas_rel_Lepto"/>
    <property type="match status" value="1"/>
</dbReference>
<dbReference type="GeneID" id="92962464"/>
<evidence type="ECO:0000313" key="2">
    <source>
        <dbReference type="EMBL" id="CEE02856.1"/>
    </source>
</evidence>
<dbReference type="PANTHER" id="PTHR38664:SF1">
    <property type="entry name" value="SLR0058 PROTEIN"/>
    <property type="match status" value="1"/>
</dbReference>
<dbReference type="EMBL" id="JXLU01000013">
    <property type="protein sequence ID" value="KIO74070.1"/>
    <property type="molecule type" value="Genomic_DNA"/>
</dbReference>
<reference evidence="3 4" key="2">
    <citation type="submission" date="2015-01" db="EMBL/GenBank/DDBJ databases">
        <title>Draft Genome Sequences of Four Bacillus thermoamylovorans Strains, Isolated From Food Products.</title>
        <authorList>
            <person name="Krawcyk A.O."/>
            <person name="Berendsen E.M."/>
            <person name="Eijlander R.T."/>
            <person name="de Jong A."/>
            <person name="Wells-Bennik M."/>
            <person name="Kuipers O.P."/>
        </authorList>
    </citation>
    <scope>NUCLEOTIDE SEQUENCE [LARGE SCALE GENOMIC DNA]</scope>
    <source>
        <strain evidence="3 4">B4167</strain>
    </source>
</reference>
<keyword evidence="5" id="KW-1185">Reference proteome</keyword>
<dbReference type="RefSeq" id="WP_034772764.1">
    <property type="nucleotide sequence ID" value="NZ_CCRF01000089.1"/>
</dbReference>
<reference evidence="2 5" key="1">
    <citation type="submission" date="2014-07" db="EMBL/GenBank/DDBJ databases">
        <authorList>
            <person name="Wibberg Daniel"/>
        </authorList>
    </citation>
    <scope>NUCLEOTIDE SEQUENCE [LARGE SCALE GENOMIC DNA]</scope>
</reference>
<evidence type="ECO:0000256" key="1">
    <source>
        <dbReference type="SAM" id="Coils"/>
    </source>
</evidence>
<dbReference type="PANTHER" id="PTHR38664">
    <property type="entry name" value="SLR0058 PROTEIN"/>
    <property type="match status" value="1"/>
</dbReference>
<dbReference type="OrthoDB" id="191894at2"/>
<evidence type="ECO:0000313" key="3">
    <source>
        <dbReference type="EMBL" id="KIO74070.1"/>
    </source>
</evidence>
<protein>
    <recommendedName>
        <fullName evidence="6">Polyhydroxyalkanoate synthesis regulator</fullName>
    </recommendedName>
</protein>
<proteinExistence type="predicted"/>
<evidence type="ECO:0000313" key="4">
    <source>
        <dbReference type="Proteomes" id="UP000032076"/>
    </source>
</evidence>
<dbReference type="AlphaFoldDB" id="A0A090IXS3"/>
<name>A0A090IXS3_9BACI</name>
<feature type="coiled-coil region" evidence="1">
    <location>
        <begin position="38"/>
        <end position="102"/>
    </location>
</feature>
<organism evidence="2 5">
    <name type="scientific">Caldibacillus thermoamylovorans</name>
    <dbReference type="NCBI Taxonomy" id="35841"/>
    <lineage>
        <taxon>Bacteria</taxon>
        <taxon>Bacillati</taxon>
        <taxon>Bacillota</taxon>
        <taxon>Bacilli</taxon>
        <taxon>Bacillales</taxon>
        <taxon>Bacillaceae</taxon>
        <taxon>Caldibacillus</taxon>
    </lineage>
</organism>
<evidence type="ECO:0000313" key="5">
    <source>
        <dbReference type="Proteomes" id="UP000040576"/>
    </source>
</evidence>
<evidence type="ECO:0008006" key="6">
    <source>
        <dbReference type="Google" id="ProtNLM"/>
    </source>
</evidence>
<accession>A0A090IXS3</accession>
<gene>
    <name evidence="3" type="ORF">B4167_1571</name>
    <name evidence="2" type="ORF">BT1A1_3069</name>
</gene>